<keyword evidence="3" id="KW-1185">Reference proteome</keyword>
<organism evidence="2 3">
    <name type="scientific">Allacma fusca</name>
    <dbReference type="NCBI Taxonomy" id="39272"/>
    <lineage>
        <taxon>Eukaryota</taxon>
        <taxon>Metazoa</taxon>
        <taxon>Ecdysozoa</taxon>
        <taxon>Arthropoda</taxon>
        <taxon>Hexapoda</taxon>
        <taxon>Collembola</taxon>
        <taxon>Symphypleona</taxon>
        <taxon>Sminthuridae</taxon>
        <taxon>Allacma</taxon>
    </lineage>
</organism>
<gene>
    <name evidence="2" type="ORF">AFUS01_LOCUS46826</name>
</gene>
<feature type="non-terminal residue" evidence="2">
    <location>
        <position position="1"/>
    </location>
</feature>
<proteinExistence type="predicted"/>
<evidence type="ECO:0000313" key="3">
    <source>
        <dbReference type="Proteomes" id="UP000708208"/>
    </source>
</evidence>
<dbReference type="EMBL" id="CAJVCH010571531">
    <property type="protein sequence ID" value="CAG7837765.1"/>
    <property type="molecule type" value="Genomic_DNA"/>
</dbReference>
<dbReference type="Proteomes" id="UP000708208">
    <property type="component" value="Unassembled WGS sequence"/>
</dbReference>
<dbReference type="AlphaFoldDB" id="A0A8J2PUG3"/>
<evidence type="ECO:0000313" key="2">
    <source>
        <dbReference type="EMBL" id="CAG7837765.1"/>
    </source>
</evidence>
<dbReference type="Pfam" id="PF08336">
    <property type="entry name" value="P4Ha_N"/>
    <property type="match status" value="1"/>
</dbReference>
<feature type="domain" description="Prolyl 4-hydroxylase N-terminal" evidence="1">
    <location>
        <begin position="98"/>
        <end position="171"/>
    </location>
</feature>
<dbReference type="InterPro" id="IPR013547">
    <property type="entry name" value="P4H_N"/>
</dbReference>
<comment type="caution">
    <text evidence="2">The sequence shown here is derived from an EMBL/GenBank/DDBJ whole genome shotgun (WGS) entry which is preliminary data.</text>
</comment>
<protein>
    <recommendedName>
        <fullName evidence="1">Prolyl 4-hydroxylase N-terminal domain-containing protein</fullName>
    </recommendedName>
</protein>
<accession>A0A8J2PUG3</accession>
<reference evidence="2" key="1">
    <citation type="submission" date="2021-06" db="EMBL/GenBank/DDBJ databases">
        <authorList>
            <person name="Hodson N. C."/>
            <person name="Mongue J. A."/>
            <person name="Jaron S. K."/>
        </authorList>
    </citation>
    <scope>NUCLEOTIDE SEQUENCE</scope>
</reference>
<sequence length="237" mass="27288">MGASNPDTSYSTSAENLKLLAIQEQTLIKSLGKYAEYLEDSITEIRRFLKEFKIDWNDSLEFKIRNNSCHLLPKEELCNNMACGNQTTHRTLMTNCEIKKYVNLMRLTIDLEDLVTKQSHTDYDIRETIKANKQKLPQPSTADRLESIWALLNLIRTYNLDEEDVAQGILMKRETHSILSMSNLLELGNHALRHEMFKQAVNFFDQGLQLSVSGADNEFGHLASEMFSKKLDRVIKI</sequence>
<evidence type="ECO:0000259" key="1">
    <source>
        <dbReference type="Pfam" id="PF08336"/>
    </source>
</evidence>
<dbReference type="GO" id="GO:0004656">
    <property type="term" value="F:procollagen-proline 4-dioxygenase activity"/>
    <property type="evidence" value="ECO:0007669"/>
    <property type="project" value="InterPro"/>
</dbReference>
<dbReference type="GO" id="GO:0005783">
    <property type="term" value="C:endoplasmic reticulum"/>
    <property type="evidence" value="ECO:0007669"/>
    <property type="project" value="InterPro"/>
</dbReference>
<name>A0A8J2PUG3_9HEXA</name>